<proteinExistence type="predicted"/>
<sequence>MRKRRDVGERLAAAAQGTNGPLEDWAAFAFAGRASRQVLHLLISSGRVSRPFQTAGACDKPPPPHLNFTNCLQRRRLRGSIRLLSSPGPFPSLPATPAYDSTYLFGLLPPTQLSITNTTPRRAPFASHAIPLRVPADRLDLPVGTACLHLKLLGALQTSDGPSFGAKSYPHLLESFQAHRSRLHPSICLPASLLAVVLTERPGSRSPQRAERVTLQLGRPDALSLFPSASTTRRSVLGVRRATCSTRHWRCVFVSIIIKRTQSECDVAHKVQRQSSAESAWRIPNAVLVAKDVVISIITKGFQPVFLRRINHAAGVWSSASVSQDDFSSYFVSTARNIRLVKLSLMNRTAAGTSQRETLALILSPPKILSTWNSCIDSLAPSTCLKRKQCAKRRQANGQSPLLQNNDSISMMKPRRRHSVILLHRKGEVELDMRIPRVPRIPKQTTRPNSDASSLLRAVNVVLELFSACCNLSKLASAPCFALLGVSTFHCALQHLALGCLSRRASPLASAGLYCPPRDTSKISFYCPGPNRNEVLTVTISEQQQQQAKEYRKPGV</sequence>
<dbReference type="Proteomes" id="UP000830671">
    <property type="component" value="Chromosome 4"/>
</dbReference>
<reference evidence="1" key="1">
    <citation type="journal article" date="2021" name="Mol. Plant Microbe Interact.">
        <title>Complete Genome Sequence of the Plant-Pathogenic Fungus Colletotrichum lupini.</title>
        <authorList>
            <person name="Baroncelli R."/>
            <person name="Pensec F."/>
            <person name="Da Lio D."/>
            <person name="Boufleur T."/>
            <person name="Vicente I."/>
            <person name="Sarrocco S."/>
            <person name="Picot A."/>
            <person name="Baraldi E."/>
            <person name="Sukno S."/>
            <person name="Thon M."/>
            <person name="Le Floch G."/>
        </authorList>
    </citation>
    <scope>NUCLEOTIDE SEQUENCE</scope>
    <source>
        <strain evidence="1">IMI 504893</strain>
    </source>
</reference>
<dbReference type="KEGG" id="clup:CLUP02_09051"/>
<organism evidence="1 2">
    <name type="scientific">Colletotrichum lupini</name>
    <dbReference type="NCBI Taxonomy" id="145971"/>
    <lineage>
        <taxon>Eukaryota</taxon>
        <taxon>Fungi</taxon>
        <taxon>Dikarya</taxon>
        <taxon>Ascomycota</taxon>
        <taxon>Pezizomycotina</taxon>
        <taxon>Sordariomycetes</taxon>
        <taxon>Hypocreomycetidae</taxon>
        <taxon>Glomerellales</taxon>
        <taxon>Glomerellaceae</taxon>
        <taxon>Colletotrichum</taxon>
        <taxon>Colletotrichum acutatum species complex</taxon>
    </lineage>
</organism>
<evidence type="ECO:0000313" key="2">
    <source>
        <dbReference type="Proteomes" id="UP000830671"/>
    </source>
</evidence>
<protein>
    <submittedName>
        <fullName evidence="1">Uncharacterized protein</fullName>
    </submittedName>
</protein>
<dbReference type="RefSeq" id="XP_049145176.1">
    <property type="nucleotide sequence ID" value="XM_049288032.1"/>
</dbReference>
<gene>
    <name evidence="1" type="ORF">CLUP02_09051</name>
</gene>
<dbReference type="EMBL" id="CP019476">
    <property type="protein sequence ID" value="UQC83557.1"/>
    <property type="molecule type" value="Genomic_DNA"/>
</dbReference>
<accession>A0A9Q8WI14</accession>
<evidence type="ECO:0000313" key="1">
    <source>
        <dbReference type="EMBL" id="UQC83557.1"/>
    </source>
</evidence>
<name>A0A9Q8WI14_9PEZI</name>
<dbReference type="AlphaFoldDB" id="A0A9Q8WI14"/>
<keyword evidence="2" id="KW-1185">Reference proteome</keyword>
<dbReference type="GeneID" id="73343042"/>